<dbReference type="SUPFAM" id="SSF75217">
    <property type="entry name" value="alpha/beta knot"/>
    <property type="match status" value="1"/>
</dbReference>
<dbReference type="Pfam" id="PF04452">
    <property type="entry name" value="Methyltrans_RNA"/>
    <property type="match status" value="1"/>
</dbReference>
<proteinExistence type="inferred from homology"/>
<reference evidence="15 16" key="1">
    <citation type="submission" date="2020-03" db="EMBL/GenBank/DDBJ databases">
        <authorList>
            <person name="Picone N."/>
        </authorList>
    </citation>
    <scope>NUCLEOTIDE SEQUENCE [LARGE SCALE GENOMIC DNA]</scope>
    <source>
        <strain evidence="15">NSCAC1</strain>
    </source>
</reference>
<evidence type="ECO:0000256" key="2">
    <source>
        <dbReference type="ARBA" id="ARBA00005528"/>
    </source>
</evidence>
<evidence type="ECO:0000256" key="8">
    <source>
        <dbReference type="ARBA" id="ARBA00022679"/>
    </source>
</evidence>
<dbReference type="EC" id="2.1.1.193" evidence="3 12"/>
<dbReference type="Pfam" id="PF20260">
    <property type="entry name" value="PUA_4"/>
    <property type="match status" value="1"/>
</dbReference>
<dbReference type="Gene3D" id="3.40.1280.10">
    <property type="match status" value="1"/>
</dbReference>
<keyword evidence="5 12" id="KW-0963">Cytoplasm</keyword>
<comment type="catalytic activity">
    <reaction evidence="11 12">
        <text>uridine(1498) in 16S rRNA + S-adenosyl-L-methionine = N(3)-methyluridine(1498) in 16S rRNA + S-adenosyl-L-homocysteine + H(+)</text>
        <dbReference type="Rhea" id="RHEA:42920"/>
        <dbReference type="Rhea" id="RHEA-COMP:10283"/>
        <dbReference type="Rhea" id="RHEA-COMP:10284"/>
        <dbReference type="ChEBI" id="CHEBI:15378"/>
        <dbReference type="ChEBI" id="CHEBI:57856"/>
        <dbReference type="ChEBI" id="CHEBI:59789"/>
        <dbReference type="ChEBI" id="CHEBI:65315"/>
        <dbReference type="ChEBI" id="CHEBI:74502"/>
        <dbReference type="EC" id="2.1.1.193"/>
    </reaction>
</comment>
<dbReference type="NCBIfam" id="NF008692">
    <property type="entry name" value="PRK11713.1-5"/>
    <property type="match status" value="1"/>
</dbReference>
<keyword evidence="6 12" id="KW-0698">rRNA processing</keyword>
<evidence type="ECO:0000256" key="5">
    <source>
        <dbReference type="ARBA" id="ARBA00022490"/>
    </source>
</evidence>
<dbReference type="Proteomes" id="UP000516072">
    <property type="component" value="Chromosome"/>
</dbReference>
<protein>
    <recommendedName>
        <fullName evidence="4 12">Ribosomal RNA small subunit methyltransferase E</fullName>
        <ecNumber evidence="3 12">2.1.1.193</ecNumber>
    </recommendedName>
</protein>
<evidence type="ECO:0000256" key="12">
    <source>
        <dbReference type="PIRNR" id="PIRNR015601"/>
    </source>
</evidence>
<dbReference type="InterPro" id="IPR046887">
    <property type="entry name" value="RsmE_PUA-like"/>
</dbReference>
<feature type="domain" description="Ribosomal RNA small subunit methyltransferase E methyltransferase" evidence="13">
    <location>
        <begin position="75"/>
        <end position="238"/>
    </location>
</feature>
<dbReference type="RefSeq" id="WP_197744055.1">
    <property type="nucleotide sequence ID" value="NZ_LR778175.1"/>
</dbReference>
<evidence type="ECO:0000259" key="13">
    <source>
        <dbReference type="Pfam" id="PF04452"/>
    </source>
</evidence>
<gene>
    <name evidence="15" type="primary">rsmE</name>
    <name evidence="15" type="ORF">NSCAC_1367</name>
</gene>
<dbReference type="SUPFAM" id="SSF88697">
    <property type="entry name" value="PUA domain-like"/>
    <property type="match status" value="1"/>
</dbReference>
<dbReference type="CDD" id="cd18084">
    <property type="entry name" value="RsmE-like"/>
    <property type="match status" value="1"/>
</dbReference>
<dbReference type="PIRSF" id="PIRSF015601">
    <property type="entry name" value="MTase_slr0722"/>
    <property type="match status" value="1"/>
</dbReference>
<dbReference type="PANTHER" id="PTHR30027:SF3">
    <property type="entry name" value="16S RRNA (URACIL(1498)-N(3))-METHYLTRANSFERASE"/>
    <property type="match status" value="1"/>
</dbReference>
<feature type="domain" description="Ribosomal RNA small subunit methyltransferase E PUA-like" evidence="14">
    <location>
        <begin position="21"/>
        <end position="64"/>
    </location>
</feature>
<sequence>MAVIPRIYTPLSLETGMTVALDERAAAHIRVLRLKLGFSLYLFDGKGSEYKATLIKINKKQAQIYLSDRIDRKTESSLTITLAQGISRGDHMDFALQKAVELGVNRIIPLITEYSNFSQDRAEKRLAHWQGIITSACEQCGRNYLPTLENPQLFTDLLKATYYNEELKILLDPSANCTLKNLSLPIINKLITVLIGPEGGLSATEIRQAQKSGFIGVQLGPRILRTETATAAILANLQLLWGDF</sequence>
<keyword evidence="7 12" id="KW-0489">Methyltransferase</keyword>
<evidence type="ECO:0000256" key="6">
    <source>
        <dbReference type="ARBA" id="ARBA00022552"/>
    </source>
</evidence>
<dbReference type="KEGG" id="ntg:NSCAC_1367"/>
<evidence type="ECO:0000259" key="14">
    <source>
        <dbReference type="Pfam" id="PF20260"/>
    </source>
</evidence>
<dbReference type="GO" id="GO:0070042">
    <property type="term" value="F:rRNA (uridine-N3-)-methyltransferase activity"/>
    <property type="evidence" value="ECO:0007669"/>
    <property type="project" value="TreeGrafter"/>
</dbReference>
<name>A0A7G1QAP8_9GAMM</name>
<comment type="subcellular location">
    <subcellularLocation>
        <location evidence="1 12">Cytoplasm</location>
    </subcellularLocation>
</comment>
<evidence type="ECO:0000256" key="11">
    <source>
        <dbReference type="ARBA" id="ARBA00047944"/>
    </source>
</evidence>
<dbReference type="NCBIfam" id="TIGR00046">
    <property type="entry name" value="RsmE family RNA methyltransferase"/>
    <property type="match status" value="1"/>
</dbReference>
<dbReference type="InterPro" id="IPR006700">
    <property type="entry name" value="RsmE"/>
</dbReference>
<keyword evidence="16" id="KW-1185">Reference proteome</keyword>
<dbReference type="InterPro" id="IPR029026">
    <property type="entry name" value="tRNA_m1G_MTases_N"/>
</dbReference>
<evidence type="ECO:0000256" key="9">
    <source>
        <dbReference type="ARBA" id="ARBA00022691"/>
    </source>
</evidence>
<dbReference type="GO" id="GO:0070475">
    <property type="term" value="P:rRNA base methylation"/>
    <property type="evidence" value="ECO:0007669"/>
    <property type="project" value="TreeGrafter"/>
</dbReference>
<dbReference type="AlphaFoldDB" id="A0A7G1QAP8"/>
<evidence type="ECO:0000256" key="7">
    <source>
        <dbReference type="ARBA" id="ARBA00022603"/>
    </source>
</evidence>
<evidence type="ECO:0000313" key="15">
    <source>
        <dbReference type="EMBL" id="CAB1276829.1"/>
    </source>
</evidence>
<organism evidence="15 16">
    <name type="scientific">Candidatus Nitrosacidococcus tergens</name>
    <dbReference type="NCBI Taxonomy" id="553981"/>
    <lineage>
        <taxon>Bacteria</taxon>
        <taxon>Pseudomonadati</taxon>
        <taxon>Pseudomonadota</taxon>
        <taxon>Gammaproteobacteria</taxon>
        <taxon>Chromatiales</taxon>
        <taxon>Chromatiaceae</taxon>
        <taxon>Candidatus Nitrosacidococcus</taxon>
    </lineage>
</organism>
<accession>A0A7G1QAP8</accession>
<dbReference type="InterPro" id="IPR015947">
    <property type="entry name" value="PUA-like_sf"/>
</dbReference>
<comment type="similarity">
    <text evidence="2 12">Belongs to the RNA methyltransferase RsmE family.</text>
</comment>
<dbReference type="InterPro" id="IPR029028">
    <property type="entry name" value="Alpha/beta_knot_MTases"/>
</dbReference>
<dbReference type="Gene3D" id="2.40.240.20">
    <property type="entry name" value="Hypothetical PUA domain-like, domain 1"/>
    <property type="match status" value="1"/>
</dbReference>
<dbReference type="PANTHER" id="PTHR30027">
    <property type="entry name" value="RIBOSOMAL RNA SMALL SUBUNIT METHYLTRANSFERASE E"/>
    <property type="match status" value="1"/>
</dbReference>
<keyword evidence="9 12" id="KW-0949">S-adenosyl-L-methionine</keyword>
<comment type="function">
    <text evidence="10 12">Specifically methylates the N3 position of the uracil ring of uridine 1498 (m3U1498) in 16S rRNA. Acts on the fully assembled 30S ribosomal subunit.</text>
</comment>
<dbReference type="EMBL" id="LR778175">
    <property type="protein sequence ID" value="CAB1276829.1"/>
    <property type="molecule type" value="Genomic_DNA"/>
</dbReference>
<evidence type="ECO:0000256" key="3">
    <source>
        <dbReference type="ARBA" id="ARBA00012328"/>
    </source>
</evidence>
<evidence type="ECO:0000256" key="10">
    <source>
        <dbReference type="ARBA" id="ARBA00025699"/>
    </source>
</evidence>
<dbReference type="GO" id="GO:0005737">
    <property type="term" value="C:cytoplasm"/>
    <property type="evidence" value="ECO:0007669"/>
    <property type="project" value="UniProtKB-SubCell"/>
</dbReference>
<keyword evidence="8 12" id="KW-0808">Transferase</keyword>
<evidence type="ECO:0000256" key="1">
    <source>
        <dbReference type="ARBA" id="ARBA00004496"/>
    </source>
</evidence>
<dbReference type="InterPro" id="IPR046886">
    <property type="entry name" value="RsmE_MTase_dom"/>
</dbReference>
<evidence type="ECO:0000256" key="4">
    <source>
        <dbReference type="ARBA" id="ARBA00013673"/>
    </source>
</evidence>
<evidence type="ECO:0000313" key="16">
    <source>
        <dbReference type="Proteomes" id="UP000516072"/>
    </source>
</evidence>